<dbReference type="AlphaFoldDB" id="A0A836F5H0"/>
<evidence type="ECO:0000256" key="1">
    <source>
        <dbReference type="ARBA" id="ARBA00005567"/>
    </source>
</evidence>
<feature type="non-terminal residue" evidence="4">
    <location>
        <position position="104"/>
    </location>
</feature>
<proteinExistence type="inferred from homology"/>
<dbReference type="PRINTS" id="PR00689">
    <property type="entry name" value="ACOABINDINGP"/>
</dbReference>
<evidence type="ECO:0000313" key="4">
    <source>
        <dbReference type="EMBL" id="KAG5312639.1"/>
    </source>
</evidence>
<dbReference type="SUPFAM" id="SSF47027">
    <property type="entry name" value="Acyl-CoA binding protein"/>
    <property type="match status" value="1"/>
</dbReference>
<dbReference type="PANTHER" id="PTHR23310">
    <property type="entry name" value="ACYL-COA-BINDING PROTEIN, ACBP"/>
    <property type="match status" value="1"/>
</dbReference>
<dbReference type="EMBL" id="JAANHZ010000306">
    <property type="protein sequence ID" value="KAG5312639.1"/>
    <property type="molecule type" value="Genomic_DNA"/>
</dbReference>
<dbReference type="PROSITE" id="PS00880">
    <property type="entry name" value="ACB_1"/>
    <property type="match status" value="1"/>
</dbReference>
<dbReference type="InterPro" id="IPR022408">
    <property type="entry name" value="Acyl-CoA-binding_prot_CS"/>
</dbReference>
<dbReference type="InterPro" id="IPR000582">
    <property type="entry name" value="Acyl-CoA-binding_protein"/>
</dbReference>
<sequence>MNMTNEGTREDILGDNAIRTNRHEMKAAEAVKALTKHPTDEELLELYSLFKQATVGDNNTSKPGMLDLKGKAKWEAWNKKKGTSQEVAKQAYINYANQLIEKYK</sequence>
<accession>A0A836F5H0</accession>
<organism evidence="4 5">
    <name type="scientific">Acromyrmex insinuator</name>
    <dbReference type="NCBI Taxonomy" id="230686"/>
    <lineage>
        <taxon>Eukaryota</taxon>
        <taxon>Metazoa</taxon>
        <taxon>Ecdysozoa</taxon>
        <taxon>Arthropoda</taxon>
        <taxon>Hexapoda</taxon>
        <taxon>Insecta</taxon>
        <taxon>Pterygota</taxon>
        <taxon>Neoptera</taxon>
        <taxon>Endopterygota</taxon>
        <taxon>Hymenoptera</taxon>
        <taxon>Apocrita</taxon>
        <taxon>Aculeata</taxon>
        <taxon>Formicoidea</taxon>
        <taxon>Formicidae</taxon>
        <taxon>Myrmicinae</taxon>
        <taxon>Acromyrmex</taxon>
    </lineage>
</organism>
<dbReference type="Gene3D" id="1.20.80.10">
    <property type="match status" value="1"/>
</dbReference>
<evidence type="ECO:0000259" key="3">
    <source>
        <dbReference type="PROSITE" id="PS51228"/>
    </source>
</evidence>
<dbReference type="Proteomes" id="UP000667349">
    <property type="component" value="Unassembled WGS sequence"/>
</dbReference>
<dbReference type="InterPro" id="IPR014352">
    <property type="entry name" value="FERM/acyl-CoA-bd_prot_sf"/>
</dbReference>
<dbReference type="GO" id="GO:0006631">
    <property type="term" value="P:fatty acid metabolic process"/>
    <property type="evidence" value="ECO:0007669"/>
    <property type="project" value="TreeGrafter"/>
</dbReference>
<dbReference type="Pfam" id="PF00887">
    <property type="entry name" value="ACBP"/>
    <property type="match status" value="1"/>
</dbReference>
<dbReference type="GO" id="GO:0000062">
    <property type="term" value="F:fatty-acyl-CoA binding"/>
    <property type="evidence" value="ECO:0007669"/>
    <property type="project" value="InterPro"/>
</dbReference>
<feature type="non-terminal residue" evidence="4">
    <location>
        <position position="1"/>
    </location>
</feature>
<gene>
    <name evidence="4" type="primary">Dbi_1</name>
    <name evidence="4" type="ORF">G6Z75_0008841</name>
</gene>
<dbReference type="PROSITE" id="PS51228">
    <property type="entry name" value="ACB_2"/>
    <property type="match status" value="1"/>
</dbReference>
<reference evidence="4" key="1">
    <citation type="submission" date="2020-02" db="EMBL/GenBank/DDBJ databases">
        <title>Relaxed selection underlies rapid genomic changes in the transitions from sociality to social parasitism in ants.</title>
        <authorList>
            <person name="Bi X."/>
        </authorList>
    </citation>
    <scope>NUCLEOTIDE SEQUENCE</scope>
    <source>
        <strain evidence="4">BGI-DK2013a</strain>
        <tissue evidence="4">Whole body</tissue>
    </source>
</reference>
<comment type="caution">
    <text evidence="4">The sequence shown here is derived from an EMBL/GenBank/DDBJ whole genome shotgun (WGS) entry which is preliminary data.</text>
</comment>
<protein>
    <submittedName>
        <fullName evidence="4">ACBP protein</fullName>
    </submittedName>
</protein>
<dbReference type="InterPro" id="IPR035984">
    <property type="entry name" value="Acyl-CoA-binding_sf"/>
</dbReference>
<feature type="domain" description="ACB" evidence="3">
    <location>
        <begin position="20"/>
        <end position="104"/>
    </location>
</feature>
<comment type="similarity">
    <text evidence="1">Belongs to the ACBP family.</text>
</comment>
<keyword evidence="2" id="KW-0446">Lipid-binding</keyword>
<dbReference type="PANTHER" id="PTHR23310:SF62">
    <property type="entry name" value="ACYL-COA BINDING PROTEIN 1, ISOFORM A"/>
    <property type="match status" value="1"/>
</dbReference>
<evidence type="ECO:0000313" key="5">
    <source>
        <dbReference type="Proteomes" id="UP000667349"/>
    </source>
</evidence>
<name>A0A836F5H0_9HYME</name>
<evidence type="ECO:0000256" key="2">
    <source>
        <dbReference type="ARBA" id="ARBA00023121"/>
    </source>
</evidence>
<keyword evidence="5" id="KW-1185">Reference proteome</keyword>